<gene>
    <name evidence="11" type="ORF">LOTGIDRAFT_183527</name>
</gene>
<evidence type="ECO:0000313" key="11">
    <source>
        <dbReference type="EMBL" id="ESO87129.1"/>
    </source>
</evidence>
<dbReference type="InterPro" id="IPR018202">
    <property type="entry name" value="Ser_caboxypep_ser_AS"/>
</dbReference>
<keyword evidence="3" id="KW-0964">Secreted</keyword>
<dbReference type="PRINTS" id="PR00724">
    <property type="entry name" value="CRBOXYPTASEC"/>
</dbReference>
<dbReference type="Pfam" id="PF00450">
    <property type="entry name" value="Peptidase_S10"/>
    <property type="match status" value="1"/>
</dbReference>
<dbReference type="EC" id="3.4.16.-" evidence="10"/>
<dbReference type="EMBL" id="KB202953">
    <property type="protein sequence ID" value="ESO87129.1"/>
    <property type="molecule type" value="Genomic_DNA"/>
</dbReference>
<dbReference type="OMA" id="QEPKEVW"/>
<dbReference type="GO" id="GO:0005576">
    <property type="term" value="C:extracellular region"/>
    <property type="evidence" value="ECO:0007669"/>
    <property type="project" value="UniProtKB-SubCell"/>
</dbReference>
<evidence type="ECO:0000256" key="1">
    <source>
        <dbReference type="ARBA" id="ARBA00004613"/>
    </source>
</evidence>
<dbReference type="Proteomes" id="UP000030746">
    <property type="component" value="Unassembled WGS sequence"/>
</dbReference>
<dbReference type="GO" id="GO:0006508">
    <property type="term" value="P:proteolysis"/>
    <property type="evidence" value="ECO:0007669"/>
    <property type="project" value="UniProtKB-KW"/>
</dbReference>
<dbReference type="Gene3D" id="3.40.50.1820">
    <property type="entry name" value="alpha/beta hydrolase"/>
    <property type="match status" value="1"/>
</dbReference>
<dbReference type="InterPro" id="IPR029058">
    <property type="entry name" value="AB_hydrolase_fold"/>
</dbReference>
<reference evidence="11 12" key="1">
    <citation type="journal article" date="2013" name="Nature">
        <title>Insights into bilaterian evolution from three spiralian genomes.</title>
        <authorList>
            <person name="Simakov O."/>
            <person name="Marletaz F."/>
            <person name="Cho S.J."/>
            <person name="Edsinger-Gonzales E."/>
            <person name="Havlak P."/>
            <person name="Hellsten U."/>
            <person name="Kuo D.H."/>
            <person name="Larsson T."/>
            <person name="Lv J."/>
            <person name="Arendt D."/>
            <person name="Savage R."/>
            <person name="Osoegawa K."/>
            <person name="de Jong P."/>
            <person name="Grimwood J."/>
            <person name="Chapman J.A."/>
            <person name="Shapiro H."/>
            <person name="Aerts A."/>
            <person name="Otillar R.P."/>
            <person name="Terry A.Y."/>
            <person name="Boore J.L."/>
            <person name="Grigoriev I.V."/>
            <person name="Lindberg D.R."/>
            <person name="Seaver E.C."/>
            <person name="Weisblat D.A."/>
            <person name="Putnam N.H."/>
            <person name="Rokhsar D.S."/>
        </authorList>
    </citation>
    <scope>NUCLEOTIDE SEQUENCE [LARGE SCALE GENOMIC DNA]</scope>
</reference>
<evidence type="ECO:0000256" key="6">
    <source>
        <dbReference type="ARBA" id="ARBA00022729"/>
    </source>
</evidence>
<keyword evidence="12" id="KW-1185">Reference proteome</keyword>
<evidence type="ECO:0000256" key="8">
    <source>
        <dbReference type="ARBA" id="ARBA00023180"/>
    </source>
</evidence>
<dbReference type="CTD" id="20244549"/>
<sequence length="439" mass="49052">MILKLGLGCLLFFFCTLAQGKVLEFKSESKQVWDYVTVRPSAHMFYWHYYTTSSKGYQNSPYVLWLQGGPGGSGTGFGNFGEIGPLNVTLDKRNTTWLSVASLLFIDNPVGTGYSYVDNDEAYTTDVDMIAQDLLTIFTAVLKKLPEFETVPFYIFSESYGGKMTAAFSDVLYSSIQAGKIKCNFKGFAMGDSWISPIDSVLTWAPYLHTNSLVDLVGYTKVSEAAMKTGELLNKGEYYNATQEWSATENIVEQVTNGVNFYNILQWGGSELHAKIPPNLGKLEKLWHRHVGIYQADSLAELMNGPIREMLGIIPKKVTWGGQSGMVFQKQSVDFMKPIVSTVNKLIQNSDLKVVVYSGQLDLIVDSLGTENWVHTLSIDEEYKRATRVPIYNPVTKETAGFVKKAKNFEFYWILSAGHMVPADNGPTALKMLKMITEN</sequence>
<comment type="subcellular location">
    <subcellularLocation>
        <location evidence="1">Secreted</location>
    </subcellularLocation>
</comment>
<proteinExistence type="inferred from homology"/>
<dbReference type="FunFam" id="3.40.50.1820:FF:000075">
    <property type="entry name" value="Carboxypeptidase"/>
    <property type="match status" value="1"/>
</dbReference>
<keyword evidence="8" id="KW-0325">Glycoprotein</keyword>
<evidence type="ECO:0000256" key="9">
    <source>
        <dbReference type="ARBA" id="ARBA00055847"/>
    </source>
</evidence>
<evidence type="ECO:0000256" key="10">
    <source>
        <dbReference type="RuleBase" id="RU361156"/>
    </source>
</evidence>
<dbReference type="OrthoDB" id="443318at2759"/>
<protein>
    <recommendedName>
        <fullName evidence="10">Carboxypeptidase</fullName>
        <ecNumber evidence="10">3.4.16.-</ecNumber>
    </recommendedName>
</protein>
<comment type="similarity">
    <text evidence="2 10">Belongs to the peptidase S10 family.</text>
</comment>
<dbReference type="GeneID" id="20244549"/>
<accession>V4BE74</accession>
<keyword evidence="5 10" id="KW-0645">Protease</keyword>
<feature type="chain" id="PRO_5006531040" description="Carboxypeptidase" evidence="10">
    <location>
        <begin position="21"/>
        <end position="439"/>
    </location>
</feature>
<dbReference type="KEGG" id="lgi:LOTGIDRAFT_183527"/>
<evidence type="ECO:0000256" key="5">
    <source>
        <dbReference type="ARBA" id="ARBA00022670"/>
    </source>
</evidence>
<dbReference type="PANTHER" id="PTHR11802:SF3">
    <property type="entry name" value="RETINOID-INDUCIBLE SERINE CARBOXYPEPTIDASE"/>
    <property type="match status" value="1"/>
</dbReference>
<comment type="function">
    <text evidence="9">May be involved in vascular wall and kidney homeostasis.</text>
</comment>
<keyword evidence="6 10" id="KW-0732">Signal</keyword>
<evidence type="ECO:0000256" key="4">
    <source>
        <dbReference type="ARBA" id="ARBA00022645"/>
    </source>
</evidence>
<dbReference type="HOGENOM" id="CLU_008523_1_0_1"/>
<feature type="signal peptide" evidence="10">
    <location>
        <begin position="1"/>
        <end position="20"/>
    </location>
</feature>
<evidence type="ECO:0000256" key="2">
    <source>
        <dbReference type="ARBA" id="ARBA00009431"/>
    </source>
</evidence>
<evidence type="ECO:0000256" key="7">
    <source>
        <dbReference type="ARBA" id="ARBA00022801"/>
    </source>
</evidence>
<keyword evidence="7 10" id="KW-0378">Hydrolase</keyword>
<dbReference type="PANTHER" id="PTHR11802">
    <property type="entry name" value="SERINE PROTEASE FAMILY S10 SERINE CARBOXYPEPTIDASE"/>
    <property type="match status" value="1"/>
</dbReference>
<dbReference type="GO" id="GO:0004185">
    <property type="term" value="F:serine-type carboxypeptidase activity"/>
    <property type="evidence" value="ECO:0007669"/>
    <property type="project" value="UniProtKB-UniRule"/>
</dbReference>
<organism evidence="11 12">
    <name type="scientific">Lottia gigantea</name>
    <name type="common">Giant owl limpet</name>
    <dbReference type="NCBI Taxonomy" id="225164"/>
    <lineage>
        <taxon>Eukaryota</taxon>
        <taxon>Metazoa</taxon>
        <taxon>Spiralia</taxon>
        <taxon>Lophotrochozoa</taxon>
        <taxon>Mollusca</taxon>
        <taxon>Gastropoda</taxon>
        <taxon>Patellogastropoda</taxon>
        <taxon>Lottioidea</taxon>
        <taxon>Lottiidae</taxon>
        <taxon>Lottia</taxon>
    </lineage>
</organism>
<dbReference type="AlphaFoldDB" id="V4BE74"/>
<dbReference type="SUPFAM" id="SSF53474">
    <property type="entry name" value="alpha/beta-Hydrolases"/>
    <property type="match status" value="1"/>
</dbReference>
<dbReference type="PROSITE" id="PS00131">
    <property type="entry name" value="CARBOXYPEPT_SER_SER"/>
    <property type="match status" value="1"/>
</dbReference>
<evidence type="ECO:0000313" key="12">
    <source>
        <dbReference type="Proteomes" id="UP000030746"/>
    </source>
</evidence>
<dbReference type="RefSeq" id="XP_009062081.1">
    <property type="nucleotide sequence ID" value="XM_009063833.1"/>
</dbReference>
<name>V4BE74_LOTGI</name>
<keyword evidence="4 10" id="KW-0121">Carboxypeptidase</keyword>
<dbReference type="InterPro" id="IPR001563">
    <property type="entry name" value="Peptidase_S10"/>
</dbReference>
<evidence type="ECO:0000256" key="3">
    <source>
        <dbReference type="ARBA" id="ARBA00022525"/>
    </source>
</evidence>